<accession>A0A2P2NZG2</accession>
<protein>
    <submittedName>
        <fullName evidence="2">Uncharacterized protein</fullName>
    </submittedName>
</protein>
<feature type="region of interest" description="Disordered" evidence="1">
    <location>
        <begin position="15"/>
        <end position="36"/>
    </location>
</feature>
<dbReference type="EMBL" id="GGEC01067386">
    <property type="protein sequence ID" value="MBX47870.1"/>
    <property type="molecule type" value="Transcribed_RNA"/>
</dbReference>
<evidence type="ECO:0000256" key="1">
    <source>
        <dbReference type="SAM" id="MobiDB-lite"/>
    </source>
</evidence>
<evidence type="ECO:0000313" key="2">
    <source>
        <dbReference type="EMBL" id="MBX47870.1"/>
    </source>
</evidence>
<reference evidence="2" key="1">
    <citation type="submission" date="2018-02" db="EMBL/GenBank/DDBJ databases">
        <title>Rhizophora mucronata_Transcriptome.</title>
        <authorList>
            <person name="Meera S.P."/>
            <person name="Sreeshan A."/>
            <person name="Augustine A."/>
        </authorList>
    </citation>
    <scope>NUCLEOTIDE SEQUENCE</scope>
    <source>
        <tissue evidence="2">Leaf</tissue>
    </source>
</reference>
<proteinExistence type="predicted"/>
<sequence>MLSGQHITCRRFQNLNPGDWRPRPVNITPHYQNKQT</sequence>
<dbReference type="AlphaFoldDB" id="A0A2P2NZG2"/>
<name>A0A2P2NZG2_RHIMU</name>
<organism evidence="2">
    <name type="scientific">Rhizophora mucronata</name>
    <name type="common">Asiatic mangrove</name>
    <dbReference type="NCBI Taxonomy" id="61149"/>
    <lineage>
        <taxon>Eukaryota</taxon>
        <taxon>Viridiplantae</taxon>
        <taxon>Streptophyta</taxon>
        <taxon>Embryophyta</taxon>
        <taxon>Tracheophyta</taxon>
        <taxon>Spermatophyta</taxon>
        <taxon>Magnoliopsida</taxon>
        <taxon>eudicotyledons</taxon>
        <taxon>Gunneridae</taxon>
        <taxon>Pentapetalae</taxon>
        <taxon>rosids</taxon>
        <taxon>fabids</taxon>
        <taxon>Malpighiales</taxon>
        <taxon>Rhizophoraceae</taxon>
        <taxon>Rhizophora</taxon>
    </lineage>
</organism>